<proteinExistence type="predicted"/>
<dbReference type="EMBL" id="BMYM01000004">
    <property type="protein sequence ID" value="GHD39028.1"/>
    <property type="molecule type" value="Genomic_DNA"/>
</dbReference>
<evidence type="ECO:0000313" key="5">
    <source>
        <dbReference type="Proteomes" id="UP000644693"/>
    </source>
</evidence>
<gene>
    <name evidence="4" type="ORF">GCM10007053_30170</name>
</gene>
<dbReference type="PROSITE" id="PS50005">
    <property type="entry name" value="TPR"/>
    <property type="match status" value="1"/>
</dbReference>
<keyword evidence="3" id="KW-0732">Signal</keyword>
<evidence type="ECO:0000256" key="1">
    <source>
        <dbReference type="PROSITE-ProRule" id="PRU00339"/>
    </source>
</evidence>
<keyword evidence="1" id="KW-0802">TPR repeat</keyword>
<feature type="chain" id="PRO_5037460444" description="Tetratricopeptide repeat protein" evidence="3">
    <location>
        <begin position="32"/>
        <end position="468"/>
    </location>
</feature>
<accession>A0A918XMY4</accession>
<evidence type="ECO:0008006" key="6">
    <source>
        <dbReference type="Google" id="ProtNLM"/>
    </source>
</evidence>
<keyword evidence="5" id="KW-1185">Reference proteome</keyword>
<dbReference type="Gene3D" id="1.25.40.10">
    <property type="entry name" value="Tetratricopeptide repeat domain"/>
    <property type="match status" value="1"/>
</dbReference>
<dbReference type="SUPFAM" id="SSF48452">
    <property type="entry name" value="TPR-like"/>
    <property type="match status" value="1"/>
</dbReference>
<dbReference type="InterPro" id="IPR011990">
    <property type="entry name" value="TPR-like_helical_dom_sf"/>
</dbReference>
<feature type="region of interest" description="Disordered" evidence="2">
    <location>
        <begin position="47"/>
        <end position="93"/>
    </location>
</feature>
<dbReference type="RefSeq" id="WP_189478669.1">
    <property type="nucleotide sequence ID" value="NZ_BMYM01000004.1"/>
</dbReference>
<evidence type="ECO:0000313" key="4">
    <source>
        <dbReference type="EMBL" id="GHD39028.1"/>
    </source>
</evidence>
<sequence>MSTSSQSRKRLHLPGLIPGLIVLALSHETWAQDSAATVTAEDIPLESEQAPIVSGQESNDTIGQTSTAPDLDDPQTADTQPGPDEPAPALSEAEQAQVIADSVAVSQYRDVIDTLEVEGGAYAQQLPEQLLGLGLSLQQQGRHPEAIDAFKRGVHLSRINDGLYGAGQLPLLEAQITSHVAQGEFEEADERQTYLYRVQRRTMGVGDARVNALMQQAQWQRQAYELGLSEYGFTRLLAMWDLYRQALTDIADREGENSPKLLEPLYGMLRSQYLIAGFSGEMASGGFTSEAFGARQEENRFNAYKTSAYKRGQSVINAIYNLNQQNSDGNKLQSARDLRMLGDWQFWHGRKDGALTTYRTAIMELAERDDAQEQTQRLFGNAEPLPNLAGVRALPDTGSPEQADLLLEFGVTAGGRVVDLDRVDEGPESSKINRLMRQLRNTRFRPRFEEGEPVDSEITGWAYDTSTW</sequence>
<dbReference type="InterPro" id="IPR019734">
    <property type="entry name" value="TPR_rpt"/>
</dbReference>
<reference evidence="4" key="1">
    <citation type="journal article" date="2014" name="Int. J. Syst. Evol. Microbiol.">
        <title>Complete genome sequence of Corynebacterium casei LMG S-19264T (=DSM 44701T), isolated from a smear-ripened cheese.</title>
        <authorList>
            <consortium name="US DOE Joint Genome Institute (JGI-PGF)"/>
            <person name="Walter F."/>
            <person name="Albersmeier A."/>
            <person name="Kalinowski J."/>
            <person name="Ruckert C."/>
        </authorList>
    </citation>
    <scope>NUCLEOTIDE SEQUENCE</scope>
    <source>
        <strain evidence="4">KCTC 23430</strain>
    </source>
</reference>
<evidence type="ECO:0000256" key="3">
    <source>
        <dbReference type="SAM" id="SignalP"/>
    </source>
</evidence>
<feature type="signal peptide" evidence="3">
    <location>
        <begin position="1"/>
        <end position="31"/>
    </location>
</feature>
<feature type="repeat" description="TPR" evidence="1">
    <location>
        <begin position="127"/>
        <end position="160"/>
    </location>
</feature>
<comment type="caution">
    <text evidence="4">The sequence shown here is derived from an EMBL/GenBank/DDBJ whole genome shotgun (WGS) entry which is preliminary data.</text>
</comment>
<evidence type="ECO:0000256" key="2">
    <source>
        <dbReference type="SAM" id="MobiDB-lite"/>
    </source>
</evidence>
<organism evidence="4 5">
    <name type="scientific">Parahalioglobus pacificus</name>
    <dbReference type="NCBI Taxonomy" id="930806"/>
    <lineage>
        <taxon>Bacteria</taxon>
        <taxon>Pseudomonadati</taxon>
        <taxon>Pseudomonadota</taxon>
        <taxon>Gammaproteobacteria</taxon>
        <taxon>Cellvibrionales</taxon>
        <taxon>Halieaceae</taxon>
        <taxon>Parahalioglobus</taxon>
    </lineage>
</organism>
<feature type="compositionally biased region" description="Polar residues" evidence="2">
    <location>
        <begin position="55"/>
        <end position="68"/>
    </location>
</feature>
<protein>
    <recommendedName>
        <fullName evidence="6">Tetratricopeptide repeat protein</fullName>
    </recommendedName>
</protein>
<dbReference type="AlphaFoldDB" id="A0A918XMY4"/>
<name>A0A918XMY4_9GAMM</name>
<dbReference type="Proteomes" id="UP000644693">
    <property type="component" value="Unassembled WGS sequence"/>
</dbReference>
<reference evidence="4" key="2">
    <citation type="submission" date="2020-09" db="EMBL/GenBank/DDBJ databases">
        <authorList>
            <person name="Sun Q."/>
            <person name="Kim S."/>
        </authorList>
    </citation>
    <scope>NUCLEOTIDE SEQUENCE</scope>
    <source>
        <strain evidence="4">KCTC 23430</strain>
    </source>
</reference>